<dbReference type="EMBL" id="ML213512">
    <property type="protein sequence ID" value="TFK50847.1"/>
    <property type="molecule type" value="Genomic_DNA"/>
</dbReference>
<reference evidence="10 11" key="1">
    <citation type="journal article" date="2019" name="Nat. Ecol. Evol.">
        <title>Megaphylogeny resolves global patterns of mushroom evolution.</title>
        <authorList>
            <person name="Varga T."/>
            <person name="Krizsan K."/>
            <person name="Foldi C."/>
            <person name="Dima B."/>
            <person name="Sanchez-Garcia M."/>
            <person name="Sanchez-Ramirez S."/>
            <person name="Szollosi G.J."/>
            <person name="Szarkandi J.G."/>
            <person name="Papp V."/>
            <person name="Albert L."/>
            <person name="Andreopoulos W."/>
            <person name="Angelini C."/>
            <person name="Antonin V."/>
            <person name="Barry K.W."/>
            <person name="Bougher N.L."/>
            <person name="Buchanan P."/>
            <person name="Buyck B."/>
            <person name="Bense V."/>
            <person name="Catcheside P."/>
            <person name="Chovatia M."/>
            <person name="Cooper J."/>
            <person name="Damon W."/>
            <person name="Desjardin D."/>
            <person name="Finy P."/>
            <person name="Geml J."/>
            <person name="Haridas S."/>
            <person name="Hughes K."/>
            <person name="Justo A."/>
            <person name="Karasinski D."/>
            <person name="Kautmanova I."/>
            <person name="Kiss B."/>
            <person name="Kocsube S."/>
            <person name="Kotiranta H."/>
            <person name="LaButti K.M."/>
            <person name="Lechner B.E."/>
            <person name="Liimatainen K."/>
            <person name="Lipzen A."/>
            <person name="Lukacs Z."/>
            <person name="Mihaltcheva S."/>
            <person name="Morgado L.N."/>
            <person name="Niskanen T."/>
            <person name="Noordeloos M.E."/>
            <person name="Ohm R.A."/>
            <person name="Ortiz-Santana B."/>
            <person name="Ovrebo C."/>
            <person name="Racz N."/>
            <person name="Riley R."/>
            <person name="Savchenko A."/>
            <person name="Shiryaev A."/>
            <person name="Soop K."/>
            <person name="Spirin V."/>
            <person name="Szebenyi C."/>
            <person name="Tomsovsky M."/>
            <person name="Tulloss R.E."/>
            <person name="Uehling J."/>
            <person name="Grigoriev I.V."/>
            <person name="Vagvolgyi C."/>
            <person name="Papp T."/>
            <person name="Martin F.M."/>
            <person name="Miettinen O."/>
            <person name="Hibbett D.S."/>
            <person name="Nagy L.G."/>
        </authorList>
    </citation>
    <scope>NUCLEOTIDE SEQUENCE [LARGE SCALE GENOMIC DNA]</scope>
    <source>
        <strain evidence="10 11">OMC1185</strain>
    </source>
</reference>
<organism evidence="10 11">
    <name type="scientific">Heliocybe sulcata</name>
    <dbReference type="NCBI Taxonomy" id="5364"/>
    <lineage>
        <taxon>Eukaryota</taxon>
        <taxon>Fungi</taxon>
        <taxon>Dikarya</taxon>
        <taxon>Basidiomycota</taxon>
        <taxon>Agaricomycotina</taxon>
        <taxon>Agaricomycetes</taxon>
        <taxon>Gloeophyllales</taxon>
        <taxon>Gloeophyllaceae</taxon>
        <taxon>Heliocybe</taxon>
    </lineage>
</organism>
<comment type="subcellular location">
    <subcellularLocation>
        <location evidence="1">Membrane</location>
        <topology evidence="1">Single-pass membrane protein</topology>
    </subcellularLocation>
</comment>
<dbReference type="AlphaFoldDB" id="A0A5C3N0N2"/>
<keyword evidence="5" id="KW-0677">Repeat</keyword>
<evidence type="ECO:0000256" key="2">
    <source>
        <dbReference type="ARBA" id="ARBA00022614"/>
    </source>
</evidence>
<evidence type="ECO:0000256" key="7">
    <source>
        <dbReference type="ARBA" id="ARBA00023136"/>
    </source>
</evidence>
<keyword evidence="2" id="KW-0433">Leucine-rich repeat</keyword>
<evidence type="ECO:0000313" key="10">
    <source>
        <dbReference type="EMBL" id="TFK50847.1"/>
    </source>
</evidence>
<dbReference type="SUPFAM" id="SSF52058">
    <property type="entry name" value="L domain-like"/>
    <property type="match status" value="1"/>
</dbReference>
<feature type="non-terminal residue" evidence="10">
    <location>
        <position position="254"/>
    </location>
</feature>
<keyword evidence="11" id="KW-1185">Reference proteome</keyword>
<keyword evidence="3" id="KW-0812">Transmembrane</keyword>
<keyword evidence="4" id="KW-0732">Signal</keyword>
<dbReference type="InterPro" id="IPR052422">
    <property type="entry name" value="Auxin_Ser/Thr_Kinase"/>
</dbReference>
<dbReference type="PANTHER" id="PTHR47986:SF34">
    <property type="entry name" value="RECEPTOR-LIKE KINASE TMK2"/>
    <property type="match status" value="1"/>
</dbReference>
<evidence type="ECO:0000256" key="9">
    <source>
        <dbReference type="ARBA" id="ARBA00023180"/>
    </source>
</evidence>
<protein>
    <recommendedName>
        <fullName evidence="12">L domain-like protein</fullName>
    </recommendedName>
</protein>
<keyword evidence="6" id="KW-1133">Transmembrane helix</keyword>
<keyword evidence="9" id="KW-0325">Glycoprotein</keyword>
<evidence type="ECO:0000313" key="11">
    <source>
        <dbReference type="Proteomes" id="UP000305948"/>
    </source>
</evidence>
<evidence type="ECO:0008006" key="12">
    <source>
        <dbReference type="Google" id="ProtNLM"/>
    </source>
</evidence>
<evidence type="ECO:0000256" key="4">
    <source>
        <dbReference type="ARBA" id="ARBA00022729"/>
    </source>
</evidence>
<evidence type="ECO:0000256" key="1">
    <source>
        <dbReference type="ARBA" id="ARBA00004167"/>
    </source>
</evidence>
<proteinExistence type="predicted"/>
<dbReference type="InterPro" id="IPR032675">
    <property type="entry name" value="LRR_dom_sf"/>
</dbReference>
<evidence type="ECO:0000256" key="3">
    <source>
        <dbReference type="ARBA" id="ARBA00022692"/>
    </source>
</evidence>
<keyword evidence="7" id="KW-0472">Membrane</keyword>
<sequence length="254" mass="26379">TSVTSTKSSSPNMLSVDAQQCISQYTLNAPANPSSYPCSSCLPILQSLSSDLSSAGGSDAQAVVNAIQFCGLKGIYDSSTSTAQTALQNQGWLKDTRFCAWNSVTCDGTGRVASLQLTFPSVPSLLPNELGALAGLQNLSVIGNNAMPAGSLPASFTNLTSLTTIHLESTALSSLPDSLFTNITKLSTLALINNAQMGNQLPSSIRKLSLQSLIVNGQPLNNPLQSFAFSSSLTSSLQLLDLSSTNLTATIPQA</sequence>
<keyword evidence="8" id="KW-0675">Receptor</keyword>
<evidence type="ECO:0000256" key="8">
    <source>
        <dbReference type="ARBA" id="ARBA00023170"/>
    </source>
</evidence>
<dbReference type="GO" id="GO:0016020">
    <property type="term" value="C:membrane"/>
    <property type="evidence" value="ECO:0007669"/>
    <property type="project" value="UniProtKB-SubCell"/>
</dbReference>
<dbReference type="STRING" id="5364.A0A5C3N0N2"/>
<evidence type="ECO:0000256" key="5">
    <source>
        <dbReference type="ARBA" id="ARBA00022737"/>
    </source>
</evidence>
<gene>
    <name evidence="10" type="ORF">OE88DRAFT_1617378</name>
</gene>
<name>A0A5C3N0N2_9AGAM</name>
<feature type="non-terminal residue" evidence="10">
    <location>
        <position position="1"/>
    </location>
</feature>
<accession>A0A5C3N0N2</accession>
<dbReference type="PANTHER" id="PTHR47986">
    <property type="entry name" value="OSJNBA0070M12.3 PROTEIN"/>
    <property type="match status" value="1"/>
</dbReference>
<dbReference type="Proteomes" id="UP000305948">
    <property type="component" value="Unassembled WGS sequence"/>
</dbReference>
<dbReference type="Gene3D" id="3.80.10.10">
    <property type="entry name" value="Ribonuclease Inhibitor"/>
    <property type="match status" value="1"/>
</dbReference>
<dbReference type="OrthoDB" id="676979at2759"/>
<evidence type="ECO:0000256" key="6">
    <source>
        <dbReference type="ARBA" id="ARBA00022989"/>
    </source>
</evidence>